<dbReference type="AlphaFoldDB" id="C5LXV6"/>
<proteinExistence type="predicted"/>
<evidence type="ECO:0000313" key="2">
    <source>
        <dbReference type="EMBL" id="EEQ98435.1"/>
    </source>
</evidence>
<dbReference type="OrthoDB" id="414528at2759"/>
<feature type="signal peptide" evidence="1">
    <location>
        <begin position="1"/>
        <end position="15"/>
    </location>
</feature>
<dbReference type="EMBL" id="GG686750">
    <property type="protein sequence ID" value="EEQ98435.1"/>
    <property type="molecule type" value="Genomic_DNA"/>
</dbReference>
<feature type="chain" id="PRO_5012293944" evidence="1">
    <location>
        <begin position="16"/>
        <end position="551"/>
    </location>
</feature>
<protein>
    <submittedName>
        <fullName evidence="2">Uncharacterized protein</fullName>
    </submittedName>
</protein>
<sequence>MSLAGFIVSLLGVYAAPSPLNNVRVHVTTKDFCNKDLKDAHGNPAPCGVSQSMETFGLTLPGMEDGFATTREDIIIAKDGQVSIKALPNYPYQFIMTVEALECTRVEQLYDHQSVVLVDTPTNSYAKRLLSMDTADLEEQGWIHEGTADIHGAKMSRWSKKGPEGVDPEAGTNYTALYQTGLMPDTWVLFVDENIHQPVKLLAIDTYVGNKIFQETAFDRFEGLDEDLNVDSATEAMYNTYRIDSRRHLGGGVGNSGPPVLTDHIAPDLLPERSRVFVEENDLVDWMSERRSLRQKGMSKGIKYFTIEENSAADLYFHALAHRQLVQVLDFEFPKGCSSGKSADASKKFCLFASVDASLDKSITVKAGMTYKDVLNPDITAHLSLYVNLKKTSDAAVLDLEFEAGGCAVVFQFGEGVSLSINVCIYGKAGGKSLLQPDNRTFYGEAGVSVSFNVNLPTVGNIINWTIEAKVNCTAKPHNEISAYGMIGTSVSLKVAGAGVSLDIKGNTVEHIANQWEFASNVNFNAFVGFGKFKKTWENHWELWHAGPVKF</sequence>
<keyword evidence="3" id="KW-1185">Reference proteome</keyword>
<dbReference type="GeneID" id="9040910"/>
<organism evidence="3">
    <name type="scientific">Perkinsus marinus (strain ATCC 50983 / TXsc)</name>
    <dbReference type="NCBI Taxonomy" id="423536"/>
    <lineage>
        <taxon>Eukaryota</taxon>
        <taxon>Sar</taxon>
        <taxon>Alveolata</taxon>
        <taxon>Perkinsozoa</taxon>
        <taxon>Perkinsea</taxon>
        <taxon>Perkinsida</taxon>
        <taxon>Perkinsidae</taxon>
        <taxon>Perkinsus</taxon>
    </lineage>
</organism>
<name>C5LXV6_PERM5</name>
<dbReference type="InParanoid" id="C5LXV6"/>
<accession>C5LXV6</accession>
<dbReference type="Pfam" id="PF20525">
    <property type="entry name" value="DUF6740"/>
    <property type="match status" value="1"/>
</dbReference>
<gene>
    <name evidence="2" type="ORF">Pmar_PMAR025268</name>
</gene>
<dbReference type="Proteomes" id="UP000007800">
    <property type="component" value="Unassembled WGS sequence"/>
</dbReference>
<evidence type="ECO:0000256" key="1">
    <source>
        <dbReference type="SAM" id="SignalP"/>
    </source>
</evidence>
<dbReference type="InterPro" id="IPR046628">
    <property type="entry name" value="DUF6740"/>
</dbReference>
<evidence type="ECO:0000313" key="3">
    <source>
        <dbReference type="Proteomes" id="UP000007800"/>
    </source>
</evidence>
<reference evidence="2 3" key="1">
    <citation type="submission" date="2008-07" db="EMBL/GenBank/DDBJ databases">
        <authorList>
            <person name="El-Sayed N."/>
            <person name="Caler E."/>
            <person name="Inman J."/>
            <person name="Amedeo P."/>
            <person name="Hass B."/>
            <person name="Wortman J."/>
        </authorList>
    </citation>
    <scope>NUCLEOTIDE SEQUENCE [LARGE SCALE GENOMIC DNA]</scope>
    <source>
        <strain evidence="3">ATCC 50983 / TXsc</strain>
    </source>
</reference>
<dbReference type="RefSeq" id="XP_002765718.1">
    <property type="nucleotide sequence ID" value="XM_002765672.1"/>
</dbReference>
<keyword evidence="1" id="KW-0732">Signal</keyword>